<feature type="transmembrane region" description="Helical" evidence="2">
    <location>
        <begin position="100"/>
        <end position="120"/>
    </location>
</feature>
<keyword evidence="2" id="KW-1133">Transmembrane helix</keyword>
<feature type="transmembrane region" description="Helical" evidence="2">
    <location>
        <begin position="271"/>
        <end position="293"/>
    </location>
</feature>
<feature type="transmembrane region" description="Helical" evidence="2">
    <location>
        <begin position="299"/>
        <end position="319"/>
    </location>
</feature>
<keyword evidence="2" id="KW-0812">Transmembrane</keyword>
<evidence type="ECO:0000313" key="3">
    <source>
        <dbReference type="EMBL" id="MFC6064265.1"/>
    </source>
</evidence>
<sequence>MTMTTADSGTGVAAARRRRGEPYPAPEPVEAYPDRAALLQERAQALNSLVREDFSRLRGLYFLVCAGLLVAAVALAAGSATDAVQAGADGHGGERMSHDLIGFAATVVAAAAALLGLRSIRSRDRLRWQRIQAWYALERTPAARALPAGDIPAELEPADQHPRVRDRYIRNNGLHLRGNLGAIVALACAISLLIVLTNADTADLSLTVTGAAALVTTGVLAWRVTAKYSRRYRWAGQRQSVEATERNRTIFRERLTAPATDTGAVTKPYQVLAAACMAAPTVVILGAVCIARPRTAANLGVIVAGALGVFLLLLPFFLVRRLRERRALHAAFPTAAAALPTGSTPYAVHFGLNEDDAHDTEPATWDRGPARAGSAALTTSALHLRGPAGEALDITLTDILGAVHSPQWPWLADGSLDLHLHTGEAIELRTPQHRHLATELASAGVRVLRA</sequence>
<name>A0ABW1MLT4_9ACTN</name>
<dbReference type="RefSeq" id="WP_051862048.1">
    <property type="nucleotide sequence ID" value="NZ_JBHSPX010000004.1"/>
</dbReference>
<protein>
    <recommendedName>
        <fullName evidence="5">Integral membrane protein</fullName>
    </recommendedName>
</protein>
<proteinExistence type="predicted"/>
<keyword evidence="2" id="KW-0472">Membrane</keyword>
<accession>A0ABW1MLT4</accession>
<keyword evidence="4" id="KW-1185">Reference proteome</keyword>
<comment type="caution">
    <text evidence="3">The sequence shown here is derived from an EMBL/GenBank/DDBJ whole genome shotgun (WGS) entry which is preliminary data.</text>
</comment>
<feature type="transmembrane region" description="Helical" evidence="2">
    <location>
        <begin position="204"/>
        <end position="224"/>
    </location>
</feature>
<evidence type="ECO:0000256" key="2">
    <source>
        <dbReference type="SAM" id="Phobius"/>
    </source>
</evidence>
<evidence type="ECO:0000256" key="1">
    <source>
        <dbReference type="SAM" id="MobiDB-lite"/>
    </source>
</evidence>
<gene>
    <name evidence="3" type="ORF">ACFP4F_17140</name>
</gene>
<feature type="transmembrane region" description="Helical" evidence="2">
    <location>
        <begin position="60"/>
        <end position="80"/>
    </location>
</feature>
<evidence type="ECO:0000313" key="4">
    <source>
        <dbReference type="Proteomes" id="UP001596139"/>
    </source>
</evidence>
<organism evidence="3 4">
    <name type="scientific">Streptomyces ochraceiscleroticus</name>
    <dbReference type="NCBI Taxonomy" id="47761"/>
    <lineage>
        <taxon>Bacteria</taxon>
        <taxon>Bacillati</taxon>
        <taxon>Actinomycetota</taxon>
        <taxon>Actinomycetes</taxon>
        <taxon>Kitasatosporales</taxon>
        <taxon>Streptomycetaceae</taxon>
        <taxon>Streptomyces</taxon>
    </lineage>
</organism>
<reference evidence="4" key="1">
    <citation type="journal article" date="2019" name="Int. J. Syst. Evol. Microbiol.">
        <title>The Global Catalogue of Microorganisms (GCM) 10K type strain sequencing project: providing services to taxonomists for standard genome sequencing and annotation.</title>
        <authorList>
            <consortium name="The Broad Institute Genomics Platform"/>
            <consortium name="The Broad Institute Genome Sequencing Center for Infectious Disease"/>
            <person name="Wu L."/>
            <person name="Ma J."/>
        </authorList>
    </citation>
    <scope>NUCLEOTIDE SEQUENCE [LARGE SCALE GENOMIC DNA]</scope>
    <source>
        <strain evidence="4">CGMCC 1.15180</strain>
    </source>
</reference>
<dbReference type="Proteomes" id="UP001596139">
    <property type="component" value="Unassembled WGS sequence"/>
</dbReference>
<feature type="region of interest" description="Disordered" evidence="1">
    <location>
        <begin position="1"/>
        <end position="29"/>
    </location>
</feature>
<feature type="transmembrane region" description="Helical" evidence="2">
    <location>
        <begin position="180"/>
        <end position="198"/>
    </location>
</feature>
<dbReference type="EMBL" id="JBHSPX010000004">
    <property type="protein sequence ID" value="MFC6064265.1"/>
    <property type="molecule type" value="Genomic_DNA"/>
</dbReference>
<evidence type="ECO:0008006" key="5">
    <source>
        <dbReference type="Google" id="ProtNLM"/>
    </source>
</evidence>